<dbReference type="GO" id="GO:0005829">
    <property type="term" value="C:cytosol"/>
    <property type="evidence" value="ECO:0007669"/>
    <property type="project" value="TreeGrafter"/>
</dbReference>
<dbReference type="InterPro" id="IPR029056">
    <property type="entry name" value="Ribokinase-like"/>
</dbReference>
<gene>
    <name evidence="7" type="ORF">APY04_0747</name>
</gene>
<dbReference type="Gene3D" id="3.40.1190.20">
    <property type="match status" value="1"/>
</dbReference>
<name>A0A120CXK5_HYPSL</name>
<dbReference type="GO" id="GO:0008478">
    <property type="term" value="F:pyridoxal kinase activity"/>
    <property type="evidence" value="ECO:0007669"/>
    <property type="project" value="UniProtKB-EC"/>
</dbReference>
<dbReference type="PATRIC" id="fig|121290.4.peg.1223"/>
<keyword evidence="2 7" id="KW-0808">Transferase</keyword>
<sequence>MARVLAISSHVAYGSVGLASIVPALHWLGHEVMPLPTVVLSCNPAYPHFAGDAVPADRIVAIAEALAANGWLAGTDAVVTGYLPTRDHVSAARAAVAMVRAANPASRYLCDPVFGDEPGGLYLPEAVATAIATELMPLADLATPNSFELSWLAKAPVGNPLEARDAARKLAVPTLLATSVPDDDNRLANVLVTRDEALACSVKLREDAPHGTGDMLCAMFLGQLLNGNAPADCLSAAASAVDASVTAAHGLEELPLAGAAALWASAKALPVSTV</sequence>
<dbReference type="PANTHER" id="PTHR10534:SF2">
    <property type="entry name" value="PYRIDOXAL KINASE"/>
    <property type="match status" value="1"/>
</dbReference>
<keyword evidence="8" id="KW-1185">Reference proteome</keyword>
<dbReference type="PANTHER" id="PTHR10534">
    <property type="entry name" value="PYRIDOXAL KINASE"/>
    <property type="match status" value="1"/>
</dbReference>
<keyword evidence="3" id="KW-0547">Nucleotide-binding</keyword>
<dbReference type="SUPFAM" id="SSF53613">
    <property type="entry name" value="Ribokinase-like"/>
    <property type="match status" value="1"/>
</dbReference>
<dbReference type="NCBIfam" id="TIGR00687">
    <property type="entry name" value="pyridox_kin"/>
    <property type="match status" value="1"/>
</dbReference>
<comment type="caution">
    <text evidence="7">The sequence shown here is derived from an EMBL/GenBank/DDBJ whole genome shotgun (WGS) entry which is preliminary data.</text>
</comment>
<protein>
    <recommendedName>
        <fullName evidence="1">pyridoxal kinase</fullName>
        <ecNumber evidence="1">2.7.1.35</ecNumber>
    </recommendedName>
</protein>
<dbReference type="InterPro" id="IPR004625">
    <property type="entry name" value="PyrdxlKinase"/>
</dbReference>
<evidence type="ECO:0000256" key="4">
    <source>
        <dbReference type="ARBA" id="ARBA00022777"/>
    </source>
</evidence>
<dbReference type="EC" id="2.7.1.35" evidence="1"/>
<proteinExistence type="predicted"/>
<accession>A0A120CXK5</accession>
<dbReference type="GO" id="GO:0005524">
    <property type="term" value="F:ATP binding"/>
    <property type="evidence" value="ECO:0007669"/>
    <property type="project" value="UniProtKB-KW"/>
</dbReference>
<evidence type="ECO:0000256" key="1">
    <source>
        <dbReference type="ARBA" id="ARBA00012104"/>
    </source>
</evidence>
<dbReference type="RefSeq" id="WP_068459754.1">
    <property type="nucleotide sequence ID" value="NZ_LMTR01000027.1"/>
</dbReference>
<dbReference type="CDD" id="cd01173">
    <property type="entry name" value="pyridoxal_pyridoxamine_kinase"/>
    <property type="match status" value="1"/>
</dbReference>
<dbReference type="Pfam" id="PF08543">
    <property type="entry name" value="Phos_pyr_kin"/>
    <property type="match status" value="1"/>
</dbReference>
<dbReference type="OrthoDB" id="9800808at2"/>
<dbReference type="AlphaFoldDB" id="A0A120CXK5"/>
<dbReference type="GO" id="GO:0009443">
    <property type="term" value="P:pyridoxal 5'-phosphate salvage"/>
    <property type="evidence" value="ECO:0007669"/>
    <property type="project" value="InterPro"/>
</dbReference>
<evidence type="ECO:0000256" key="5">
    <source>
        <dbReference type="ARBA" id="ARBA00022840"/>
    </source>
</evidence>
<evidence type="ECO:0000259" key="6">
    <source>
        <dbReference type="Pfam" id="PF08543"/>
    </source>
</evidence>
<evidence type="ECO:0000256" key="2">
    <source>
        <dbReference type="ARBA" id="ARBA00022679"/>
    </source>
</evidence>
<keyword evidence="4 7" id="KW-0418">Kinase</keyword>
<dbReference type="Proteomes" id="UP000059074">
    <property type="component" value="Unassembled WGS sequence"/>
</dbReference>
<keyword evidence="5" id="KW-0067">ATP-binding</keyword>
<feature type="domain" description="Pyridoxamine kinase/Phosphomethylpyrimidine kinase" evidence="6">
    <location>
        <begin position="74"/>
        <end position="249"/>
    </location>
</feature>
<dbReference type="STRING" id="121290.APY04_0747"/>
<dbReference type="InterPro" id="IPR013749">
    <property type="entry name" value="PM/HMP-P_kinase-1"/>
</dbReference>
<evidence type="ECO:0000313" key="8">
    <source>
        <dbReference type="Proteomes" id="UP000059074"/>
    </source>
</evidence>
<evidence type="ECO:0000313" key="7">
    <source>
        <dbReference type="EMBL" id="KWT71085.1"/>
    </source>
</evidence>
<organism evidence="7 8">
    <name type="scientific">Hyphomicrobium sulfonivorans</name>
    <dbReference type="NCBI Taxonomy" id="121290"/>
    <lineage>
        <taxon>Bacteria</taxon>
        <taxon>Pseudomonadati</taxon>
        <taxon>Pseudomonadota</taxon>
        <taxon>Alphaproteobacteria</taxon>
        <taxon>Hyphomicrobiales</taxon>
        <taxon>Hyphomicrobiaceae</taxon>
        <taxon>Hyphomicrobium</taxon>
    </lineage>
</organism>
<evidence type="ECO:0000256" key="3">
    <source>
        <dbReference type="ARBA" id="ARBA00022741"/>
    </source>
</evidence>
<dbReference type="EMBL" id="LMTR01000027">
    <property type="protein sequence ID" value="KWT71085.1"/>
    <property type="molecule type" value="Genomic_DNA"/>
</dbReference>
<reference evidence="7 8" key="1">
    <citation type="submission" date="2015-10" db="EMBL/GenBank/DDBJ databases">
        <title>Transcriptomic analysis of a linuron degrading triple-species bacterial consortium.</title>
        <authorList>
            <person name="Albers P."/>
        </authorList>
    </citation>
    <scope>NUCLEOTIDE SEQUENCE [LARGE SCALE GENOMIC DNA]</scope>
    <source>
        <strain evidence="7 8">WDL6</strain>
    </source>
</reference>